<feature type="compositionally biased region" description="Polar residues" evidence="1">
    <location>
        <begin position="210"/>
        <end position="219"/>
    </location>
</feature>
<accession>A0A177NQI3</accession>
<keyword evidence="4" id="KW-1185">Reference proteome</keyword>
<feature type="domain" description="KfrB" evidence="2">
    <location>
        <begin position="68"/>
        <end position="133"/>
    </location>
</feature>
<evidence type="ECO:0000256" key="1">
    <source>
        <dbReference type="SAM" id="MobiDB-lite"/>
    </source>
</evidence>
<dbReference type="Proteomes" id="UP000078476">
    <property type="component" value="Unassembled WGS sequence"/>
</dbReference>
<comment type="caution">
    <text evidence="3">The sequence shown here is derived from an EMBL/GenBank/DDBJ whole genome shotgun (WGS) entry which is preliminary data.</text>
</comment>
<dbReference type="OrthoDB" id="784829at2"/>
<dbReference type="Pfam" id="PF18790">
    <property type="entry name" value="KfrB"/>
    <property type="match status" value="1"/>
</dbReference>
<reference evidence="3 4" key="1">
    <citation type="submission" date="2016-03" db="EMBL/GenBank/DDBJ databases">
        <authorList>
            <person name="Ploux O."/>
        </authorList>
    </citation>
    <scope>NUCLEOTIDE SEQUENCE [LARGE SCALE GENOMIC DNA]</scope>
    <source>
        <strain evidence="3 4">R-45370</strain>
    </source>
</reference>
<dbReference type="AlphaFoldDB" id="A0A177NQI3"/>
<dbReference type="STRING" id="980561.A1359_21105"/>
<dbReference type="RefSeq" id="WP_066978095.1">
    <property type="nucleotide sequence ID" value="NZ_LUUI01000049.1"/>
</dbReference>
<dbReference type="EMBL" id="LUUI01000049">
    <property type="protein sequence ID" value="OAI20338.1"/>
    <property type="molecule type" value="Genomic_DNA"/>
</dbReference>
<proteinExistence type="predicted"/>
<evidence type="ECO:0000313" key="4">
    <source>
        <dbReference type="Proteomes" id="UP000078476"/>
    </source>
</evidence>
<dbReference type="InterPro" id="IPR040782">
    <property type="entry name" value="KfrB"/>
</dbReference>
<feature type="region of interest" description="Disordered" evidence="1">
    <location>
        <begin position="187"/>
        <end position="219"/>
    </location>
</feature>
<organism evidence="3 4">
    <name type="scientific">Methylomonas lenta</name>
    <dbReference type="NCBI Taxonomy" id="980561"/>
    <lineage>
        <taxon>Bacteria</taxon>
        <taxon>Pseudomonadati</taxon>
        <taxon>Pseudomonadota</taxon>
        <taxon>Gammaproteobacteria</taxon>
        <taxon>Methylococcales</taxon>
        <taxon>Methylococcaceae</taxon>
        <taxon>Methylomonas</taxon>
    </lineage>
</organism>
<feature type="compositionally biased region" description="Polar residues" evidence="1">
    <location>
        <begin position="187"/>
        <end position="198"/>
    </location>
</feature>
<gene>
    <name evidence="3" type="ORF">A1359_21105</name>
</gene>
<sequence length="219" mass="24508">MTDRTTQPAEPKKKNPGKYLSKIDDVPKEIRDYSINKLNPLDAGGNRIKDGQGNEVTASISAAKENGSYYGPVILNNDNYLVQAVGKDRLFAIVHEKQNIAFQGAALPTLDAKKSLNGTNIQIHYTNDKAKAYPWTDKTQNVESKQEPGEKTIKPDEFLKKAAEYADTNIKNPIQRQAFMKHLNNVTEQVVNKQQPEANQRRTESAPEQGKQTETGIER</sequence>
<evidence type="ECO:0000313" key="3">
    <source>
        <dbReference type="EMBL" id="OAI20338.1"/>
    </source>
</evidence>
<feature type="region of interest" description="Disordered" evidence="1">
    <location>
        <begin position="1"/>
        <end position="21"/>
    </location>
</feature>
<protein>
    <recommendedName>
        <fullName evidence="2">KfrB domain-containing protein</fullName>
    </recommendedName>
</protein>
<name>A0A177NQI3_9GAMM</name>
<evidence type="ECO:0000259" key="2">
    <source>
        <dbReference type="Pfam" id="PF18790"/>
    </source>
</evidence>